<dbReference type="SUPFAM" id="SSF53590">
    <property type="entry name" value="Nucleoside hydrolase"/>
    <property type="match status" value="1"/>
</dbReference>
<accession>A0A9D1H5Y9</accession>
<dbReference type="InterPro" id="IPR023186">
    <property type="entry name" value="IUNH"/>
</dbReference>
<reference evidence="4" key="2">
    <citation type="journal article" date="2021" name="PeerJ">
        <title>Extensive microbial diversity within the chicken gut microbiome revealed by metagenomics and culture.</title>
        <authorList>
            <person name="Gilroy R."/>
            <person name="Ravi A."/>
            <person name="Getino M."/>
            <person name="Pursley I."/>
            <person name="Horton D.L."/>
            <person name="Alikhan N.F."/>
            <person name="Baker D."/>
            <person name="Gharbi K."/>
            <person name="Hall N."/>
            <person name="Watson M."/>
            <person name="Adriaenssens E.M."/>
            <person name="Foster-Nyarko E."/>
            <person name="Jarju S."/>
            <person name="Secka A."/>
            <person name="Antonio M."/>
            <person name="Oren A."/>
            <person name="Chaudhuri R.R."/>
            <person name="La Ragione R."/>
            <person name="Hildebrand F."/>
            <person name="Pallen M.J."/>
        </authorList>
    </citation>
    <scope>NUCLEOTIDE SEQUENCE</scope>
    <source>
        <strain evidence="4">ChiBcec7-5410</strain>
    </source>
</reference>
<protein>
    <submittedName>
        <fullName evidence="4">Nucleoside hydrolase</fullName>
    </submittedName>
</protein>
<evidence type="ECO:0000256" key="1">
    <source>
        <dbReference type="ARBA" id="ARBA00022801"/>
    </source>
</evidence>
<gene>
    <name evidence="4" type="ORF">IAC43_04905</name>
</gene>
<dbReference type="EMBL" id="DVLW01000129">
    <property type="protein sequence ID" value="HIT94502.1"/>
    <property type="molecule type" value="Genomic_DNA"/>
</dbReference>
<dbReference type="GO" id="GO:0005829">
    <property type="term" value="C:cytosol"/>
    <property type="evidence" value="ECO:0007669"/>
    <property type="project" value="TreeGrafter"/>
</dbReference>
<dbReference type="AlphaFoldDB" id="A0A9D1H5Y9"/>
<dbReference type="Proteomes" id="UP000824160">
    <property type="component" value="Unassembled WGS sequence"/>
</dbReference>
<evidence type="ECO:0000256" key="2">
    <source>
        <dbReference type="ARBA" id="ARBA00023295"/>
    </source>
</evidence>
<dbReference type="PANTHER" id="PTHR12304">
    <property type="entry name" value="INOSINE-URIDINE PREFERRING NUCLEOSIDE HYDROLASE"/>
    <property type="match status" value="1"/>
</dbReference>
<evidence type="ECO:0000313" key="5">
    <source>
        <dbReference type="Proteomes" id="UP000824160"/>
    </source>
</evidence>
<dbReference type="GO" id="GO:0006152">
    <property type="term" value="P:purine nucleoside catabolic process"/>
    <property type="evidence" value="ECO:0007669"/>
    <property type="project" value="TreeGrafter"/>
</dbReference>
<feature type="domain" description="Inosine/uridine-preferring nucleoside hydrolase" evidence="3">
    <location>
        <begin position="7"/>
        <end position="293"/>
    </location>
</feature>
<dbReference type="Pfam" id="PF01156">
    <property type="entry name" value="IU_nuc_hydro"/>
    <property type="match status" value="1"/>
</dbReference>
<dbReference type="PANTHER" id="PTHR12304:SF4">
    <property type="entry name" value="URIDINE NUCLEOSIDASE"/>
    <property type="match status" value="1"/>
</dbReference>
<dbReference type="InterPro" id="IPR036452">
    <property type="entry name" value="Ribo_hydro-like"/>
</dbReference>
<reference evidence="4" key="1">
    <citation type="submission" date="2020-10" db="EMBL/GenBank/DDBJ databases">
        <authorList>
            <person name="Gilroy R."/>
        </authorList>
    </citation>
    <scope>NUCLEOTIDE SEQUENCE</scope>
    <source>
        <strain evidence="4">ChiBcec7-5410</strain>
    </source>
</reference>
<sequence>MNTRKLLLDMDTGIDDAMAITYALADGSADLIGVTCCFGNVTNQTAVRNTLDLLSIMGRPDIPVFYGAEHPLEQNSFRVSDACIRIHGANGLGNVSIPTAGEPEKISAPDFILDAAGKYGENLILVATGALTNLAAAIRKDKETFAKIGKIVFMGGALTVEGNVTPYAEANIAVDPLAAKEVLESGIPMTMIGLDVTHKNLLTRTEAARWSGHGRAGKALYEIVAHYIDNELEQKSCSLHDPLAVAAALDETMVETHPFAMTVVTMGEAAGRTIACPFADQCENKNVSVALETSPRFVPEFVGKIESFLAAREKEEADRP</sequence>
<proteinExistence type="predicted"/>
<dbReference type="CDD" id="cd02650">
    <property type="entry name" value="nuc_hydro_CaPnhB"/>
    <property type="match status" value="1"/>
</dbReference>
<evidence type="ECO:0000259" key="3">
    <source>
        <dbReference type="Pfam" id="PF01156"/>
    </source>
</evidence>
<evidence type="ECO:0000313" key="4">
    <source>
        <dbReference type="EMBL" id="HIT94502.1"/>
    </source>
</evidence>
<dbReference type="GO" id="GO:0008477">
    <property type="term" value="F:purine nucleosidase activity"/>
    <property type="evidence" value="ECO:0007669"/>
    <property type="project" value="TreeGrafter"/>
</dbReference>
<dbReference type="InterPro" id="IPR001910">
    <property type="entry name" value="Inosine/uridine_hydrolase_dom"/>
</dbReference>
<keyword evidence="1 4" id="KW-0378">Hydrolase</keyword>
<comment type="caution">
    <text evidence="4">The sequence shown here is derived from an EMBL/GenBank/DDBJ whole genome shotgun (WGS) entry which is preliminary data.</text>
</comment>
<dbReference type="Gene3D" id="3.90.245.10">
    <property type="entry name" value="Ribonucleoside hydrolase-like"/>
    <property type="match status" value="1"/>
</dbReference>
<name>A0A9D1H5Y9_9FIRM</name>
<organism evidence="4 5">
    <name type="scientific">Candidatus Faecivivens stercoripullorum</name>
    <dbReference type="NCBI Taxonomy" id="2840805"/>
    <lineage>
        <taxon>Bacteria</taxon>
        <taxon>Bacillati</taxon>
        <taxon>Bacillota</taxon>
        <taxon>Clostridia</taxon>
        <taxon>Eubacteriales</taxon>
        <taxon>Oscillospiraceae</taxon>
        <taxon>Oscillospiraceae incertae sedis</taxon>
        <taxon>Candidatus Faecivivens</taxon>
    </lineage>
</organism>
<keyword evidence="2" id="KW-0326">Glycosidase</keyword>